<keyword evidence="1" id="KW-0472">Membrane</keyword>
<keyword evidence="1" id="KW-1133">Transmembrane helix</keyword>
<evidence type="ECO:0000313" key="2">
    <source>
        <dbReference type="EMBL" id="PJG81872.1"/>
    </source>
</evidence>
<name>A0A2M8RSK3_9PAST</name>
<gene>
    <name evidence="2" type="ORF">CVP04_12145</name>
</gene>
<dbReference type="RefSeq" id="WP_100297761.1">
    <property type="nucleotide sequence ID" value="NZ_PHGZ01000043.1"/>
</dbReference>
<feature type="transmembrane region" description="Helical" evidence="1">
    <location>
        <begin position="44"/>
        <end position="61"/>
    </location>
</feature>
<evidence type="ECO:0000256" key="1">
    <source>
        <dbReference type="SAM" id="Phobius"/>
    </source>
</evidence>
<dbReference type="AlphaFoldDB" id="A0A2M8RSK3"/>
<dbReference type="EMBL" id="PHGZ01000043">
    <property type="protein sequence ID" value="PJG81872.1"/>
    <property type="molecule type" value="Genomic_DNA"/>
</dbReference>
<dbReference type="OrthoDB" id="9918492at2"/>
<accession>A0A2M8RSK3</accession>
<sequence length="78" mass="9157">MKRAFLIFSTTLLSFNFGMLILNLQDFGLNWDIPFIVKTHYETSIYALKCGVIGVVLDYFTKDRFIKKDKKIKDSEKK</sequence>
<organism evidence="2 3">
    <name type="scientific">Caviibacterium pharyngocola</name>
    <dbReference type="NCBI Taxonomy" id="28159"/>
    <lineage>
        <taxon>Bacteria</taxon>
        <taxon>Pseudomonadati</taxon>
        <taxon>Pseudomonadota</taxon>
        <taxon>Gammaproteobacteria</taxon>
        <taxon>Pasteurellales</taxon>
        <taxon>Pasteurellaceae</taxon>
        <taxon>Caviibacterium</taxon>
    </lineage>
</organism>
<dbReference type="Proteomes" id="UP000230282">
    <property type="component" value="Unassembled WGS sequence"/>
</dbReference>
<protein>
    <submittedName>
        <fullName evidence="2">Uncharacterized protein</fullName>
    </submittedName>
</protein>
<evidence type="ECO:0000313" key="3">
    <source>
        <dbReference type="Proteomes" id="UP000230282"/>
    </source>
</evidence>
<keyword evidence="3" id="KW-1185">Reference proteome</keyword>
<keyword evidence="1" id="KW-0812">Transmembrane</keyword>
<reference evidence="2 3" key="1">
    <citation type="submission" date="2017-11" db="EMBL/GenBank/DDBJ databases">
        <title>Reclassification of Bisgaard taxon 5 as Caviibacterium pharyngocola gen. nov., sp. nov.</title>
        <authorList>
            <person name="Christensen H."/>
        </authorList>
    </citation>
    <scope>NUCLEOTIDE SEQUENCE [LARGE SCALE GENOMIC DNA]</scope>
    <source>
        <strain evidence="2 3">7_3</strain>
    </source>
</reference>
<comment type="caution">
    <text evidence="2">The sequence shown here is derived from an EMBL/GenBank/DDBJ whole genome shotgun (WGS) entry which is preliminary data.</text>
</comment>
<proteinExistence type="predicted"/>